<organism evidence="1 2">
    <name type="scientific">Amanita thiersii Skay4041</name>
    <dbReference type="NCBI Taxonomy" id="703135"/>
    <lineage>
        <taxon>Eukaryota</taxon>
        <taxon>Fungi</taxon>
        <taxon>Dikarya</taxon>
        <taxon>Basidiomycota</taxon>
        <taxon>Agaricomycotina</taxon>
        <taxon>Agaricomycetes</taxon>
        <taxon>Agaricomycetidae</taxon>
        <taxon>Agaricales</taxon>
        <taxon>Pluteineae</taxon>
        <taxon>Amanitaceae</taxon>
        <taxon>Amanita</taxon>
    </lineage>
</organism>
<dbReference type="OrthoDB" id="3261131at2759"/>
<dbReference type="Proteomes" id="UP000242287">
    <property type="component" value="Unassembled WGS sequence"/>
</dbReference>
<feature type="non-terminal residue" evidence="1">
    <location>
        <position position="1"/>
    </location>
</feature>
<reference evidence="1 2" key="1">
    <citation type="submission" date="2014-02" db="EMBL/GenBank/DDBJ databases">
        <title>Transposable element dynamics among asymbiotic and ectomycorrhizal Amanita fungi.</title>
        <authorList>
            <consortium name="DOE Joint Genome Institute"/>
            <person name="Hess J."/>
            <person name="Skrede I."/>
            <person name="Wolfe B."/>
            <person name="LaButti K."/>
            <person name="Ohm R.A."/>
            <person name="Grigoriev I.V."/>
            <person name="Pringle A."/>
        </authorList>
    </citation>
    <scope>NUCLEOTIDE SEQUENCE [LARGE SCALE GENOMIC DNA]</scope>
    <source>
        <strain evidence="1 2">SKay4041</strain>
    </source>
</reference>
<evidence type="ECO:0000313" key="2">
    <source>
        <dbReference type="Proteomes" id="UP000242287"/>
    </source>
</evidence>
<dbReference type="Gene3D" id="1.10.510.10">
    <property type="entry name" value="Transferase(Phosphotransferase) domain 1"/>
    <property type="match status" value="1"/>
</dbReference>
<evidence type="ECO:0000313" key="1">
    <source>
        <dbReference type="EMBL" id="PFH49605.1"/>
    </source>
</evidence>
<protein>
    <recommendedName>
        <fullName evidence="3">Protein kinase domain-containing protein</fullName>
    </recommendedName>
</protein>
<dbReference type="InterPro" id="IPR011009">
    <property type="entry name" value="Kinase-like_dom_sf"/>
</dbReference>
<gene>
    <name evidence="1" type="ORF">AMATHDRAFT_147320</name>
</gene>
<evidence type="ECO:0008006" key="3">
    <source>
        <dbReference type="Google" id="ProtNLM"/>
    </source>
</evidence>
<dbReference type="AlphaFoldDB" id="A0A2A9NF22"/>
<proteinExistence type="predicted"/>
<accession>A0A2A9NF22</accession>
<keyword evidence="2" id="KW-1185">Reference proteome</keyword>
<dbReference type="EMBL" id="KZ302024">
    <property type="protein sequence ID" value="PFH49605.1"/>
    <property type="molecule type" value="Genomic_DNA"/>
</dbReference>
<dbReference type="SUPFAM" id="SSF56112">
    <property type="entry name" value="Protein kinase-like (PK-like)"/>
    <property type="match status" value="1"/>
</dbReference>
<sequence length="148" mass="17120">VCVKFTRRYSQEAHTFWADRKRAPELIAVNSLPAGWVMVVMEYLEGYDYWKVLPKHIEDDLVRLVAEFQRHGFVHGEFRGANILIGREEGSGKLVFKLIDFDWAGKAGTTYYPSRLHPAIARANNVVSCGPIQFEHDNYMVKRLAYEK</sequence>
<name>A0A2A9NF22_9AGAR</name>